<sequence length="63" mass="6592">MDSFATLPALEDTLLQALLDACAVPEDDALDAMLSSSRPSSDAVVSDAERHGSGNMTYFCVVA</sequence>
<dbReference type="KEGG" id="scm:SCHCO_060520"/>
<proteinExistence type="predicted"/>
<reference evidence="1 2" key="1">
    <citation type="journal article" date="2010" name="Nat. Biotechnol.">
        <title>Genome sequence of the model mushroom Schizophyllum commune.</title>
        <authorList>
            <person name="Ohm R.A."/>
            <person name="de Jong J.F."/>
            <person name="Lugones L.G."/>
            <person name="Aerts A."/>
            <person name="Kothe E."/>
            <person name="Stajich J.E."/>
            <person name="de Vries R.P."/>
            <person name="Record E."/>
            <person name="Levasseur A."/>
            <person name="Baker S.E."/>
            <person name="Bartholomew K.A."/>
            <person name="Coutinho P.M."/>
            <person name="Erdmann S."/>
            <person name="Fowler T.J."/>
            <person name="Gathman A.C."/>
            <person name="Lombard V."/>
            <person name="Henrissat B."/>
            <person name="Knabe N."/>
            <person name="Kuees U."/>
            <person name="Lilly W.W."/>
            <person name="Lindquist E."/>
            <person name="Lucas S."/>
            <person name="Magnuson J.K."/>
            <person name="Piumi F."/>
            <person name="Raudaskoski M."/>
            <person name="Salamov A."/>
            <person name="Schmutz J."/>
            <person name="Schwarze F.W.M.R."/>
            <person name="vanKuyk P.A."/>
            <person name="Horton J.S."/>
            <person name="Grigoriev I.V."/>
            <person name="Woesten H.A.B."/>
        </authorList>
    </citation>
    <scope>NUCLEOTIDE SEQUENCE [LARGE SCALE GENOMIC DNA]</scope>
    <source>
        <strain evidence="2">H4-8 / FGSC 9210</strain>
    </source>
</reference>
<dbReference type="RefSeq" id="XP_003028250.1">
    <property type="nucleotide sequence ID" value="XM_003028204.1"/>
</dbReference>
<name>D8QF44_SCHCM</name>
<dbReference type="Proteomes" id="UP000007431">
    <property type="component" value="Unassembled WGS sequence"/>
</dbReference>
<evidence type="ECO:0000313" key="2">
    <source>
        <dbReference type="Proteomes" id="UP000007431"/>
    </source>
</evidence>
<dbReference type="AlphaFoldDB" id="D8QF44"/>
<dbReference type="GO" id="GO:0016020">
    <property type="term" value="C:membrane"/>
    <property type="evidence" value="ECO:0007669"/>
    <property type="project" value="InterPro"/>
</dbReference>
<dbReference type="Pfam" id="PF08015">
    <property type="entry name" value="Pheromone"/>
    <property type="match status" value="1"/>
</dbReference>
<dbReference type="VEuPathDB" id="FungiDB:SCHCODRAFT_060520"/>
<protein>
    <submittedName>
        <fullName evidence="1">Lipopeptide mating pheromone Bap3(3)</fullName>
    </submittedName>
</protein>
<organism evidence="2">
    <name type="scientific">Schizophyllum commune (strain H4-8 / FGSC 9210)</name>
    <name type="common">Split gill fungus</name>
    <dbReference type="NCBI Taxonomy" id="578458"/>
    <lineage>
        <taxon>Eukaryota</taxon>
        <taxon>Fungi</taxon>
        <taxon>Dikarya</taxon>
        <taxon>Basidiomycota</taxon>
        <taxon>Agaricomycotina</taxon>
        <taxon>Agaricomycetes</taxon>
        <taxon>Agaricomycetidae</taxon>
        <taxon>Agaricales</taxon>
        <taxon>Schizophyllaceae</taxon>
        <taxon>Schizophyllum</taxon>
    </lineage>
</organism>
<keyword evidence="2" id="KW-1185">Reference proteome</keyword>
<dbReference type="EMBL" id="GL377311">
    <property type="protein sequence ID" value="EFI93347.1"/>
    <property type="molecule type" value="Genomic_DNA"/>
</dbReference>
<gene>
    <name evidence="1" type="primary">bap3-3</name>
    <name evidence="1" type="ORF">SCHCODRAFT_60520</name>
</gene>
<dbReference type="InParanoid" id="D8QF44"/>
<accession>D8QF44</accession>
<dbReference type="HOGENOM" id="CLU_2887079_0_0_1"/>
<dbReference type="InterPro" id="IPR012597">
    <property type="entry name" value="Pheromone"/>
</dbReference>
<dbReference type="GeneID" id="9592020"/>
<dbReference type="OrthoDB" id="10376659at2759"/>
<evidence type="ECO:0000313" key="1">
    <source>
        <dbReference type="EMBL" id="EFI93347.1"/>
    </source>
</evidence>
<dbReference type="GO" id="GO:0000772">
    <property type="term" value="F:mating pheromone activity"/>
    <property type="evidence" value="ECO:0007669"/>
    <property type="project" value="InterPro"/>
</dbReference>